<feature type="transmembrane region" description="Helical" evidence="1">
    <location>
        <begin position="180"/>
        <end position="203"/>
    </location>
</feature>
<dbReference type="Proteomes" id="UP001596445">
    <property type="component" value="Unassembled WGS sequence"/>
</dbReference>
<feature type="transmembrane region" description="Helical" evidence="1">
    <location>
        <begin position="23"/>
        <end position="45"/>
    </location>
</feature>
<sequence>MSNRTAVQTLLVRELVTLARSRAYYGLVAGVLLVSMGVLFAGGGAEVGYAPAAVDLLLPYELLVPAVAVALGYRTITDDARRGELDVLKTYPVPPWAYVLGVYAGRALALGVALLGPLAVIGVFLSTQSPPDPATLATHQGVDSPTLFVRFGALTLVYGLVTLALAMAVSAVAWSRRTAIVLAVVALTVVVAGIDLVLLRGFGTGWIADQQLTTLLAMSPASAYRGLVFETVLYAAFDTETGYASAGASAAGLLAWFGVTLAVSVVAVKRAS</sequence>
<proteinExistence type="predicted"/>
<organism evidence="2 3">
    <name type="scientific">Halovenus salina</name>
    <dbReference type="NCBI Taxonomy" id="1510225"/>
    <lineage>
        <taxon>Archaea</taxon>
        <taxon>Methanobacteriati</taxon>
        <taxon>Methanobacteriota</taxon>
        <taxon>Stenosarchaea group</taxon>
        <taxon>Halobacteria</taxon>
        <taxon>Halobacteriales</taxon>
        <taxon>Haloarculaceae</taxon>
        <taxon>Halovenus</taxon>
    </lineage>
</organism>
<name>A0ABD5WA57_9EURY</name>
<accession>A0ABD5WA57</accession>
<evidence type="ECO:0000313" key="2">
    <source>
        <dbReference type="EMBL" id="MFC7059617.1"/>
    </source>
</evidence>
<dbReference type="PANTHER" id="PTHR43471:SF1">
    <property type="entry name" value="ABC TRANSPORTER PERMEASE PROTEIN NOSY-RELATED"/>
    <property type="match status" value="1"/>
</dbReference>
<keyword evidence="1" id="KW-1133">Transmembrane helix</keyword>
<keyword evidence="1" id="KW-0472">Membrane</keyword>
<reference evidence="2 3" key="1">
    <citation type="journal article" date="2019" name="Int. J. Syst. Evol. Microbiol.">
        <title>The Global Catalogue of Microorganisms (GCM) 10K type strain sequencing project: providing services to taxonomists for standard genome sequencing and annotation.</title>
        <authorList>
            <consortium name="The Broad Institute Genomics Platform"/>
            <consortium name="The Broad Institute Genome Sequencing Center for Infectious Disease"/>
            <person name="Wu L."/>
            <person name="Ma J."/>
        </authorList>
    </citation>
    <scope>NUCLEOTIDE SEQUENCE [LARGE SCALE GENOMIC DNA]</scope>
    <source>
        <strain evidence="2 3">JCM 30072</strain>
    </source>
</reference>
<comment type="caution">
    <text evidence="2">The sequence shown here is derived from an EMBL/GenBank/DDBJ whole genome shotgun (WGS) entry which is preliminary data.</text>
</comment>
<keyword evidence="3" id="KW-1185">Reference proteome</keyword>
<dbReference type="GeneID" id="76631794"/>
<dbReference type="Pfam" id="PF12679">
    <property type="entry name" value="ABC2_membrane_2"/>
    <property type="match status" value="1"/>
</dbReference>
<feature type="transmembrane region" description="Helical" evidence="1">
    <location>
        <begin position="57"/>
        <end position="76"/>
    </location>
</feature>
<gene>
    <name evidence="2" type="ORF">ACFQQG_17290</name>
</gene>
<feature type="transmembrane region" description="Helical" evidence="1">
    <location>
        <begin position="96"/>
        <end position="126"/>
    </location>
</feature>
<dbReference type="RefSeq" id="WP_267162399.1">
    <property type="nucleotide sequence ID" value="NZ_CP112972.1"/>
</dbReference>
<feature type="transmembrane region" description="Helical" evidence="1">
    <location>
        <begin position="243"/>
        <end position="268"/>
    </location>
</feature>
<dbReference type="EMBL" id="JBHSZI010000001">
    <property type="protein sequence ID" value="MFC7059617.1"/>
    <property type="molecule type" value="Genomic_DNA"/>
</dbReference>
<evidence type="ECO:0000256" key="1">
    <source>
        <dbReference type="SAM" id="Phobius"/>
    </source>
</evidence>
<evidence type="ECO:0000313" key="3">
    <source>
        <dbReference type="Proteomes" id="UP001596445"/>
    </source>
</evidence>
<dbReference type="AlphaFoldDB" id="A0ABD5WA57"/>
<feature type="transmembrane region" description="Helical" evidence="1">
    <location>
        <begin position="147"/>
        <end position="174"/>
    </location>
</feature>
<keyword evidence="1" id="KW-0812">Transmembrane</keyword>
<dbReference type="PANTHER" id="PTHR43471">
    <property type="entry name" value="ABC TRANSPORTER PERMEASE"/>
    <property type="match status" value="1"/>
</dbReference>
<dbReference type="GO" id="GO:0005886">
    <property type="term" value="C:plasma membrane"/>
    <property type="evidence" value="ECO:0007669"/>
    <property type="project" value="UniProtKB-SubCell"/>
</dbReference>
<protein>
    <submittedName>
        <fullName evidence="2">ABC transporter permease</fullName>
    </submittedName>
</protein>